<evidence type="ECO:0000313" key="4">
    <source>
        <dbReference type="Proteomes" id="UP000177187"/>
    </source>
</evidence>
<accession>A0A1F5EWD0</accession>
<dbReference type="InterPro" id="IPR036677">
    <property type="entry name" value="EutN_CcmL_sf"/>
</dbReference>
<dbReference type="EMBL" id="MFAF01000143">
    <property type="protein sequence ID" value="OGD71708.1"/>
    <property type="molecule type" value="Genomic_DNA"/>
</dbReference>
<organism evidence="3 4">
    <name type="scientific">Candidatus Coatesbacteria bacterium RBG_13_66_14</name>
    <dbReference type="NCBI Taxonomy" id="1817816"/>
    <lineage>
        <taxon>Bacteria</taxon>
        <taxon>Candidatus Coatesiibacteriota</taxon>
    </lineage>
</organism>
<dbReference type="GO" id="GO:0031469">
    <property type="term" value="C:bacterial microcompartment"/>
    <property type="evidence" value="ECO:0007669"/>
    <property type="project" value="UniProtKB-SubCell"/>
</dbReference>
<name>A0A1F5EWD0_9BACT</name>
<dbReference type="Pfam" id="PF03319">
    <property type="entry name" value="EutN_CcmL"/>
    <property type="match status" value="1"/>
</dbReference>
<dbReference type="AlphaFoldDB" id="A0A1F5EWD0"/>
<gene>
    <name evidence="3" type="ORF">A2Y64_07625</name>
</gene>
<dbReference type="CDD" id="cd01614">
    <property type="entry name" value="EutN_CcmL"/>
    <property type="match status" value="1"/>
</dbReference>
<dbReference type="PROSITE" id="PS51932">
    <property type="entry name" value="BMV"/>
    <property type="match status" value="1"/>
</dbReference>
<dbReference type="SUPFAM" id="SSF159133">
    <property type="entry name" value="EutN/CcmL-like"/>
    <property type="match status" value="1"/>
</dbReference>
<keyword evidence="2" id="KW-1283">Bacterial microcompartment</keyword>
<evidence type="ECO:0000256" key="1">
    <source>
        <dbReference type="ARBA" id="ARBA00024322"/>
    </source>
</evidence>
<sequence length="103" mass="10763">MDLVLVTGNVVSTVKDAGLTGFKLLLCRPAGADGKPTGDELVCVDAVGAGRGELCFIARGSSARQTEPTRNRPVDAVVCGIVDSIERDGRVVFRKHGKPDGVK</sequence>
<protein>
    <recommendedName>
        <fullName evidence="5">Ethanolamine utilization protein EutN</fullName>
    </recommendedName>
</protein>
<proteinExistence type="predicted"/>
<dbReference type="STRING" id="1817816.A2Y64_07625"/>
<dbReference type="InterPro" id="IPR004992">
    <property type="entry name" value="EutN_CcmL"/>
</dbReference>
<dbReference type="PANTHER" id="PTHR36539">
    <property type="entry name" value="ETHANOLAMINE UTILIZATION PROTEIN EUTN"/>
    <property type="match status" value="1"/>
</dbReference>
<dbReference type="PANTHER" id="PTHR36539:SF1">
    <property type="entry name" value="BACTERIAL MICROCOMPARTMENT SHELL VERTEX PROTEIN EUTN"/>
    <property type="match status" value="1"/>
</dbReference>
<dbReference type="Gene3D" id="2.40.50.220">
    <property type="entry name" value="EutN/Ccml"/>
    <property type="match status" value="1"/>
</dbReference>
<dbReference type="Proteomes" id="UP000177187">
    <property type="component" value="Unassembled WGS sequence"/>
</dbReference>
<comment type="subcellular location">
    <subcellularLocation>
        <location evidence="1">Bacterial microcompartment</location>
    </subcellularLocation>
</comment>
<evidence type="ECO:0000313" key="3">
    <source>
        <dbReference type="EMBL" id="OGD71708.1"/>
    </source>
</evidence>
<reference evidence="3 4" key="1">
    <citation type="journal article" date="2016" name="Nat. Commun.">
        <title>Thousands of microbial genomes shed light on interconnected biogeochemical processes in an aquifer system.</title>
        <authorList>
            <person name="Anantharaman K."/>
            <person name="Brown C.T."/>
            <person name="Hug L.A."/>
            <person name="Sharon I."/>
            <person name="Castelle C.J."/>
            <person name="Probst A.J."/>
            <person name="Thomas B.C."/>
            <person name="Singh A."/>
            <person name="Wilkins M.J."/>
            <person name="Karaoz U."/>
            <person name="Brodie E.L."/>
            <person name="Williams K.H."/>
            <person name="Hubbard S.S."/>
            <person name="Banfield J.F."/>
        </authorList>
    </citation>
    <scope>NUCLEOTIDE SEQUENCE [LARGE SCALE GENOMIC DNA]</scope>
</reference>
<evidence type="ECO:0000256" key="2">
    <source>
        <dbReference type="ARBA" id="ARBA00024446"/>
    </source>
</evidence>
<evidence type="ECO:0008006" key="5">
    <source>
        <dbReference type="Google" id="ProtNLM"/>
    </source>
</evidence>
<comment type="caution">
    <text evidence="3">The sequence shown here is derived from an EMBL/GenBank/DDBJ whole genome shotgun (WGS) entry which is preliminary data.</text>
</comment>